<feature type="transmembrane region" description="Helical" evidence="6">
    <location>
        <begin position="323"/>
        <end position="342"/>
    </location>
</feature>
<evidence type="ECO:0000313" key="7">
    <source>
        <dbReference type="EMBL" id="PRD51911.1"/>
    </source>
</evidence>
<dbReference type="AlphaFoldDB" id="A0A2S9JGF2"/>
<evidence type="ECO:0000256" key="2">
    <source>
        <dbReference type="ARBA" id="ARBA00022475"/>
    </source>
</evidence>
<name>A0A2S9JGF2_9SPHI</name>
<feature type="transmembrane region" description="Helical" evidence="6">
    <location>
        <begin position="20"/>
        <end position="41"/>
    </location>
</feature>
<sequence length="484" mass="54586">MFISLYTSRLILQNLGVSDYGVYSLVAGFVTMFSVISSTLTGSTQRFINFELGKREYKNLQGVFSCSLLIHYMLAGAAFFLLETVGLWFMNYRLNIPLERMFAANVVFQFSVLSFIVNIISIPYNALIIASEKMNIIAYVGVLEASLKILLIFLLGFANSDRLVLFAVLMFIVALIVRIIFQVYSRRTFKELEFKAVFDKQQIKVMLGFAGWNFIGSASGVLKDQGINVVLNLIYGVTINAARGIVLQIESAVNQFVVGFTTSFNPQIVKSYASRDYSYTYTLVFNGCRFAFFLMLIVAFPIILNAEWVLNIWLVKVPDYTLIFTQLSLIYSLILSISYPLITLNMATGKIKIYQLLVGGAHFLNFPISYFLLNRGGEPYVIYIVAIILNIVCLVLRVVILKFNIGLSVYHFFKLVLLNIMLVLLIAVPIPVILKSILTNTLLNDLILFITTFLISLSAVFIVGLSASERIFLINMVKLKLRIK</sequence>
<gene>
    <name evidence="7" type="ORF">C5749_16560</name>
</gene>
<evidence type="ECO:0000256" key="1">
    <source>
        <dbReference type="ARBA" id="ARBA00004651"/>
    </source>
</evidence>
<dbReference type="PANTHER" id="PTHR30250">
    <property type="entry name" value="PST FAMILY PREDICTED COLANIC ACID TRANSPORTER"/>
    <property type="match status" value="1"/>
</dbReference>
<keyword evidence="8" id="KW-1185">Reference proteome</keyword>
<reference evidence="7 8" key="1">
    <citation type="submission" date="2018-02" db="EMBL/GenBank/DDBJ databases">
        <title>The draft genome of Sphingobacterium gobiense H7.</title>
        <authorList>
            <person name="Li L."/>
            <person name="Liu L."/>
            <person name="Zhang X."/>
            <person name="Wang T."/>
            <person name="Liang L."/>
        </authorList>
    </citation>
    <scope>NUCLEOTIDE SEQUENCE [LARGE SCALE GENOMIC DNA]</scope>
    <source>
        <strain evidence="7 8">ACCC 05757</strain>
    </source>
</reference>
<evidence type="ECO:0000256" key="6">
    <source>
        <dbReference type="SAM" id="Phobius"/>
    </source>
</evidence>
<dbReference type="InterPro" id="IPR050833">
    <property type="entry name" value="Poly_Biosynth_Transport"/>
</dbReference>
<feature type="transmembrane region" description="Helical" evidence="6">
    <location>
        <begin position="446"/>
        <end position="468"/>
    </location>
</feature>
<feature type="transmembrane region" description="Helical" evidence="6">
    <location>
        <begin position="163"/>
        <end position="181"/>
    </location>
</feature>
<proteinExistence type="predicted"/>
<evidence type="ECO:0000256" key="4">
    <source>
        <dbReference type="ARBA" id="ARBA00022989"/>
    </source>
</evidence>
<comment type="caution">
    <text evidence="7">The sequence shown here is derived from an EMBL/GenBank/DDBJ whole genome shotgun (WGS) entry which is preliminary data.</text>
</comment>
<dbReference type="EMBL" id="PVBS01000004">
    <property type="protein sequence ID" value="PRD51911.1"/>
    <property type="molecule type" value="Genomic_DNA"/>
</dbReference>
<keyword evidence="2" id="KW-1003">Cell membrane</keyword>
<feature type="transmembrane region" description="Helical" evidence="6">
    <location>
        <begin position="62"/>
        <end position="82"/>
    </location>
</feature>
<evidence type="ECO:0000313" key="8">
    <source>
        <dbReference type="Proteomes" id="UP000238642"/>
    </source>
</evidence>
<organism evidence="7 8">
    <name type="scientific">Sphingobacterium gobiense</name>
    <dbReference type="NCBI Taxonomy" id="1382456"/>
    <lineage>
        <taxon>Bacteria</taxon>
        <taxon>Pseudomonadati</taxon>
        <taxon>Bacteroidota</taxon>
        <taxon>Sphingobacteriia</taxon>
        <taxon>Sphingobacteriales</taxon>
        <taxon>Sphingobacteriaceae</taxon>
        <taxon>Sphingobacterium</taxon>
    </lineage>
</organism>
<feature type="transmembrane region" description="Helical" evidence="6">
    <location>
        <begin position="379"/>
        <end position="400"/>
    </location>
</feature>
<evidence type="ECO:0000256" key="3">
    <source>
        <dbReference type="ARBA" id="ARBA00022692"/>
    </source>
</evidence>
<keyword evidence="5 6" id="KW-0472">Membrane</keyword>
<feature type="transmembrane region" description="Helical" evidence="6">
    <location>
        <begin position="412"/>
        <end position="434"/>
    </location>
</feature>
<feature type="transmembrane region" description="Helical" evidence="6">
    <location>
        <begin position="354"/>
        <end position="373"/>
    </location>
</feature>
<comment type="subcellular location">
    <subcellularLocation>
        <location evidence="1">Cell membrane</location>
        <topology evidence="1">Multi-pass membrane protein</topology>
    </subcellularLocation>
</comment>
<feature type="transmembrane region" description="Helical" evidence="6">
    <location>
        <begin position="136"/>
        <end position="157"/>
    </location>
</feature>
<feature type="transmembrane region" description="Helical" evidence="6">
    <location>
        <begin position="102"/>
        <end position="124"/>
    </location>
</feature>
<evidence type="ECO:0008006" key="9">
    <source>
        <dbReference type="Google" id="ProtNLM"/>
    </source>
</evidence>
<keyword evidence="4 6" id="KW-1133">Transmembrane helix</keyword>
<dbReference type="GO" id="GO:0005886">
    <property type="term" value="C:plasma membrane"/>
    <property type="evidence" value="ECO:0007669"/>
    <property type="project" value="UniProtKB-SubCell"/>
</dbReference>
<keyword evidence="3 6" id="KW-0812">Transmembrane</keyword>
<dbReference type="PANTHER" id="PTHR30250:SF26">
    <property type="entry name" value="PSMA PROTEIN"/>
    <property type="match status" value="1"/>
</dbReference>
<evidence type="ECO:0000256" key="5">
    <source>
        <dbReference type="ARBA" id="ARBA00023136"/>
    </source>
</evidence>
<protein>
    <recommendedName>
        <fullName evidence="9">Polysaccharide biosynthesis protein</fullName>
    </recommendedName>
</protein>
<dbReference type="Proteomes" id="UP000238642">
    <property type="component" value="Unassembled WGS sequence"/>
</dbReference>
<accession>A0A2S9JGF2</accession>
<feature type="transmembrane region" description="Helical" evidence="6">
    <location>
        <begin position="279"/>
        <end position="303"/>
    </location>
</feature>